<keyword evidence="9" id="KW-0479">Metal-binding</keyword>
<dbReference type="EC" id="2.4.2.17" evidence="4 15"/>
<comment type="subcellular location">
    <subcellularLocation>
        <location evidence="2">Cytoplasm</location>
    </subcellularLocation>
</comment>
<sequence length="297" mass="32724">MDKLKVLLPKGRIYDNVAELFAGAGISIKLPERAYRPVVNQDDLEAKVMKPQNIGKLLEFGAHDCGFTGRDWVEETEADVEEVLDLGFDPVRIVAAVPAGLKDEDLKSKRLIVATEYKHIARRWLEEKKLEAVVFRTYGATEVFPPDDADMIIDNTATGRTLAENGLRIVETILNSSTRFFASKAAMADPVKKQKILKLKMLFEAVLNAHGRVMLEMNVSAENFDKLVHALPSMRSPTISPLYSGNTADSSGTGALNSAGYAVKIAVKQSEVPALLPRLKELGATDILEYELRKVLA</sequence>
<comment type="catalytic activity">
    <reaction evidence="1">
        <text>1-(5-phospho-beta-D-ribosyl)-ATP + diphosphate = 5-phospho-alpha-D-ribose 1-diphosphate + ATP</text>
        <dbReference type="Rhea" id="RHEA:18473"/>
        <dbReference type="ChEBI" id="CHEBI:30616"/>
        <dbReference type="ChEBI" id="CHEBI:33019"/>
        <dbReference type="ChEBI" id="CHEBI:58017"/>
        <dbReference type="ChEBI" id="CHEBI:73183"/>
        <dbReference type="EC" id="2.4.2.17"/>
    </reaction>
</comment>
<dbReference type="PANTHER" id="PTHR21403">
    <property type="entry name" value="ATP PHOSPHORIBOSYLTRANSFERASE ATP-PRTASE"/>
    <property type="match status" value="1"/>
</dbReference>
<protein>
    <recommendedName>
        <fullName evidence="4 15">ATP phosphoribosyltransferase</fullName>
        <ecNumber evidence="4 15">2.4.2.17</ecNumber>
    </recommendedName>
</protein>
<evidence type="ECO:0000256" key="1">
    <source>
        <dbReference type="ARBA" id="ARBA00000915"/>
    </source>
</evidence>
<keyword evidence="11" id="KW-0067">ATP-binding</keyword>
<dbReference type="PATRIC" id="fig|1125699.3.peg.2236"/>
<evidence type="ECO:0000259" key="17">
    <source>
        <dbReference type="Pfam" id="PF08029"/>
    </source>
</evidence>
<keyword evidence="7 18" id="KW-0328">Glycosyltransferase</keyword>
<dbReference type="AlphaFoldDB" id="S3K4F4"/>
<dbReference type="InterPro" id="IPR011322">
    <property type="entry name" value="N-reg_PII-like_a/b"/>
</dbReference>
<gene>
    <name evidence="18" type="ORF">HMPREF9194_02216</name>
</gene>
<comment type="pathway">
    <text evidence="3">Amino-acid biosynthesis; L-histidine biosynthesis; L-histidine from 5-phospho-alpha-D-ribose 1-diphosphate: step 1/9.</text>
</comment>
<dbReference type="OrthoDB" id="9801867at2"/>
<dbReference type="Gene3D" id="3.40.190.10">
    <property type="entry name" value="Periplasmic binding protein-like II"/>
    <property type="match status" value="2"/>
</dbReference>
<accession>S3K4F4</accession>
<dbReference type="Pfam" id="PF01634">
    <property type="entry name" value="HisG"/>
    <property type="match status" value="1"/>
</dbReference>
<evidence type="ECO:0000256" key="14">
    <source>
        <dbReference type="ARBA" id="ARBA00024861"/>
    </source>
</evidence>
<evidence type="ECO:0000256" key="9">
    <source>
        <dbReference type="ARBA" id="ARBA00022723"/>
    </source>
</evidence>
<keyword evidence="13" id="KW-0368">Histidine biosynthesis</keyword>
<dbReference type="Gene3D" id="3.30.70.120">
    <property type="match status" value="1"/>
</dbReference>
<keyword evidence="19" id="KW-1185">Reference proteome</keyword>
<evidence type="ECO:0000256" key="6">
    <source>
        <dbReference type="ARBA" id="ARBA00022605"/>
    </source>
</evidence>
<evidence type="ECO:0000256" key="10">
    <source>
        <dbReference type="ARBA" id="ARBA00022741"/>
    </source>
</evidence>
<dbReference type="GO" id="GO:0000105">
    <property type="term" value="P:L-histidine biosynthetic process"/>
    <property type="evidence" value="ECO:0007669"/>
    <property type="project" value="UniProtKB-UniRule"/>
</dbReference>
<evidence type="ECO:0000256" key="5">
    <source>
        <dbReference type="ARBA" id="ARBA00022490"/>
    </source>
</evidence>
<keyword evidence="12" id="KW-0460">Magnesium</keyword>
<feature type="domain" description="ATP phosphoribosyltransferase catalytic" evidence="16">
    <location>
        <begin position="50"/>
        <end position="199"/>
    </location>
</feature>
<evidence type="ECO:0000313" key="18">
    <source>
        <dbReference type="EMBL" id="EPF31861.1"/>
    </source>
</evidence>
<feature type="domain" description="Histidine biosynthesis HisG C-terminal" evidence="17">
    <location>
        <begin position="209"/>
        <end position="294"/>
    </location>
</feature>
<name>S3K4F4_TREMA</name>
<dbReference type="Pfam" id="PF08029">
    <property type="entry name" value="HisG_C"/>
    <property type="match status" value="1"/>
</dbReference>
<evidence type="ECO:0000256" key="4">
    <source>
        <dbReference type="ARBA" id="ARBA00011946"/>
    </source>
</evidence>
<dbReference type="GO" id="GO:0000287">
    <property type="term" value="F:magnesium ion binding"/>
    <property type="evidence" value="ECO:0007669"/>
    <property type="project" value="InterPro"/>
</dbReference>
<dbReference type="eggNOG" id="COG0040">
    <property type="taxonomic scope" value="Bacteria"/>
</dbReference>
<dbReference type="EMBL" id="ATFF01000006">
    <property type="protein sequence ID" value="EPF31861.1"/>
    <property type="molecule type" value="Genomic_DNA"/>
</dbReference>
<keyword evidence="8 18" id="KW-0808">Transferase</keyword>
<dbReference type="RefSeq" id="WP_016526469.1">
    <property type="nucleotide sequence ID" value="NZ_KE332518.1"/>
</dbReference>
<comment type="function">
    <text evidence="14">Catalyzes the condensation of ATP and 5-phosphoribose 1-diphosphate to form N'-(5'-phosphoribosyl)-ATP (PR-ATP). Has a crucial role in the pathway because the rate of histidine biosynthesis seems to be controlled primarily by regulation of HisG enzymatic activity.</text>
</comment>
<evidence type="ECO:0000256" key="11">
    <source>
        <dbReference type="ARBA" id="ARBA00022840"/>
    </source>
</evidence>
<dbReference type="InterPro" id="IPR001348">
    <property type="entry name" value="ATP_PRibTrfase_HisG"/>
</dbReference>
<dbReference type="Proteomes" id="UP000014541">
    <property type="component" value="Unassembled WGS sequence"/>
</dbReference>
<evidence type="ECO:0000313" key="19">
    <source>
        <dbReference type="Proteomes" id="UP000014541"/>
    </source>
</evidence>
<organism evidence="18 19">
    <name type="scientific">Treponema maltophilum ATCC 51939</name>
    <dbReference type="NCBI Taxonomy" id="1125699"/>
    <lineage>
        <taxon>Bacteria</taxon>
        <taxon>Pseudomonadati</taxon>
        <taxon>Spirochaetota</taxon>
        <taxon>Spirochaetia</taxon>
        <taxon>Spirochaetales</taxon>
        <taxon>Treponemataceae</taxon>
        <taxon>Treponema</taxon>
    </lineage>
</organism>
<evidence type="ECO:0000259" key="16">
    <source>
        <dbReference type="Pfam" id="PF01634"/>
    </source>
</evidence>
<dbReference type="GO" id="GO:0005737">
    <property type="term" value="C:cytoplasm"/>
    <property type="evidence" value="ECO:0007669"/>
    <property type="project" value="UniProtKB-SubCell"/>
</dbReference>
<evidence type="ECO:0000256" key="13">
    <source>
        <dbReference type="ARBA" id="ARBA00023102"/>
    </source>
</evidence>
<keyword evidence="6" id="KW-0028">Amino-acid biosynthesis</keyword>
<reference evidence="18 19" key="1">
    <citation type="submission" date="2013-04" db="EMBL/GenBank/DDBJ databases">
        <title>The Genome Sequence of Treponema maltophilum ATCC 51939.</title>
        <authorList>
            <consortium name="The Broad Institute Genomics Platform"/>
            <person name="Earl A."/>
            <person name="Ward D."/>
            <person name="Feldgarden M."/>
            <person name="Gevers D."/>
            <person name="Leonetti C."/>
            <person name="Blanton J.M."/>
            <person name="Dewhirst F.E."/>
            <person name="Izard J."/>
            <person name="Walker B."/>
            <person name="Young S."/>
            <person name="Zeng Q."/>
            <person name="Gargeya S."/>
            <person name="Fitzgerald M."/>
            <person name="Haas B."/>
            <person name="Abouelleil A."/>
            <person name="Allen A.W."/>
            <person name="Alvarado L."/>
            <person name="Arachchi H.M."/>
            <person name="Berlin A.M."/>
            <person name="Chapman S.B."/>
            <person name="Gainer-Dewar J."/>
            <person name="Goldberg J."/>
            <person name="Griggs A."/>
            <person name="Gujja S."/>
            <person name="Hansen M."/>
            <person name="Howarth C."/>
            <person name="Imamovic A."/>
            <person name="Ireland A."/>
            <person name="Larimer J."/>
            <person name="McCowan C."/>
            <person name="Murphy C."/>
            <person name="Pearson M."/>
            <person name="Poon T.W."/>
            <person name="Priest M."/>
            <person name="Roberts A."/>
            <person name="Saif S."/>
            <person name="Shea T."/>
            <person name="Sisk P."/>
            <person name="Sykes S."/>
            <person name="Wortman J."/>
            <person name="Nusbaum C."/>
            <person name="Birren B."/>
        </authorList>
    </citation>
    <scope>NUCLEOTIDE SEQUENCE [LARGE SCALE GENOMIC DNA]</scope>
    <source>
        <strain evidence="18 19">ATCC 51939</strain>
    </source>
</reference>
<dbReference type="GO" id="GO:0005524">
    <property type="term" value="F:ATP binding"/>
    <property type="evidence" value="ECO:0007669"/>
    <property type="project" value="UniProtKB-KW"/>
</dbReference>
<evidence type="ECO:0000256" key="7">
    <source>
        <dbReference type="ARBA" id="ARBA00022676"/>
    </source>
</evidence>
<dbReference type="InterPro" id="IPR015867">
    <property type="entry name" value="N-reg_PII/ATP_PRibTrfase_C"/>
</dbReference>
<dbReference type="NCBIfam" id="TIGR03455">
    <property type="entry name" value="HisG_C-term"/>
    <property type="match status" value="1"/>
</dbReference>
<dbReference type="SUPFAM" id="SSF53850">
    <property type="entry name" value="Periplasmic binding protein-like II"/>
    <property type="match status" value="1"/>
</dbReference>
<dbReference type="PANTHER" id="PTHR21403:SF10">
    <property type="entry name" value="ATP PHOSPHORIBOSYLTRANSFERASE"/>
    <property type="match status" value="1"/>
</dbReference>
<proteinExistence type="predicted"/>
<evidence type="ECO:0000256" key="3">
    <source>
        <dbReference type="ARBA" id="ARBA00004667"/>
    </source>
</evidence>
<evidence type="ECO:0000256" key="8">
    <source>
        <dbReference type="ARBA" id="ARBA00022679"/>
    </source>
</evidence>
<evidence type="ECO:0000256" key="12">
    <source>
        <dbReference type="ARBA" id="ARBA00022842"/>
    </source>
</evidence>
<comment type="caution">
    <text evidence="18">The sequence shown here is derived from an EMBL/GenBank/DDBJ whole genome shotgun (WGS) entry which is preliminary data.</text>
</comment>
<evidence type="ECO:0000256" key="2">
    <source>
        <dbReference type="ARBA" id="ARBA00004496"/>
    </source>
</evidence>
<keyword evidence="5" id="KW-0963">Cytoplasm</keyword>
<dbReference type="InterPro" id="IPR013820">
    <property type="entry name" value="ATP_PRibTrfase_cat"/>
</dbReference>
<dbReference type="NCBIfam" id="TIGR00070">
    <property type="entry name" value="hisG"/>
    <property type="match status" value="1"/>
</dbReference>
<dbReference type="GO" id="GO:0003879">
    <property type="term" value="F:ATP phosphoribosyltransferase activity"/>
    <property type="evidence" value="ECO:0007669"/>
    <property type="project" value="UniProtKB-UniRule"/>
</dbReference>
<keyword evidence="10" id="KW-0547">Nucleotide-binding</keyword>
<dbReference type="STRING" id="1125699.HMPREF9194_02216"/>
<dbReference type="UniPathway" id="UPA00031">
    <property type="reaction ID" value="UER00006"/>
</dbReference>
<evidence type="ECO:0000256" key="15">
    <source>
        <dbReference type="NCBIfam" id="TIGR00070"/>
    </source>
</evidence>
<dbReference type="SUPFAM" id="SSF54913">
    <property type="entry name" value="GlnB-like"/>
    <property type="match status" value="1"/>
</dbReference>
<dbReference type="InterPro" id="IPR013115">
    <property type="entry name" value="HisG_C"/>
</dbReference>
<dbReference type="HOGENOM" id="CLU_038115_1_1_12"/>